<reference evidence="2 3" key="1">
    <citation type="submission" date="2024-09" db="EMBL/GenBank/DDBJ databases">
        <authorList>
            <consortium name="All-Russian atlas of soil microorganisms"/>
            <consortium name="as a basis for the search for new antimicrobial producers and enzymes with unique properties"/>
            <person name="Sokolova E.A."/>
            <person name="Voronina E.N."/>
        </authorList>
    </citation>
    <scope>NUCLEOTIDE SEQUENCE [LARGE SCALE GENOMIC DNA]</scope>
    <source>
        <strain evidence="2 3">AF-22b-331.1</strain>
    </source>
</reference>
<comment type="caution">
    <text evidence="2">The sequence shown here is derived from an EMBL/GenBank/DDBJ whole genome shotgun (WGS) entry which is preliminary data.</text>
</comment>
<feature type="signal peptide" evidence="1">
    <location>
        <begin position="1"/>
        <end position="20"/>
    </location>
</feature>
<evidence type="ECO:0000313" key="2">
    <source>
        <dbReference type="EMBL" id="MFG6107906.1"/>
    </source>
</evidence>
<name>A0ABW7CTJ0_9GAMM</name>
<keyword evidence="3" id="KW-1185">Reference proteome</keyword>
<evidence type="ECO:0000313" key="3">
    <source>
        <dbReference type="Proteomes" id="UP001605261"/>
    </source>
</evidence>
<keyword evidence="1" id="KW-0732">Signal</keyword>
<gene>
    <name evidence="2" type="ORF">ACEU0G_001377</name>
</gene>
<proteinExistence type="predicted"/>
<sequence length="58" mass="6028">MPTSCLALLLAMATSCTLPGSPLTLRVTLAPQADLCVRFAGHAPRCVSALIARLEAHP</sequence>
<dbReference type="Proteomes" id="UP001605261">
    <property type="component" value="Unassembled WGS sequence"/>
</dbReference>
<feature type="chain" id="PRO_5045537790" evidence="1">
    <location>
        <begin position="21"/>
        <end position="58"/>
    </location>
</feature>
<organism evidence="2 3">
    <name type="scientific">Stenotrophomonas nematodicola</name>
    <dbReference type="NCBI Taxonomy" id="2656746"/>
    <lineage>
        <taxon>Bacteria</taxon>
        <taxon>Pseudomonadati</taxon>
        <taxon>Pseudomonadota</taxon>
        <taxon>Gammaproteobacteria</taxon>
        <taxon>Lysobacterales</taxon>
        <taxon>Lysobacteraceae</taxon>
        <taxon>Stenotrophomonas</taxon>
    </lineage>
</organism>
<dbReference type="RefSeq" id="WP_259206013.1">
    <property type="nucleotide sequence ID" value="NZ_JBHGCJ010000001.1"/>
</dbReference>
<protein>
    <submittedName>
        <fullName evidence="2">Uncharacterized protein</fullName>
    </submittedName>
</protein>
<dbReference type="EMBL" id="JBHGCJ010000001">
    <property type="protein sequence ID" value="MFG6107906.1"/>
    <property type="molecule type" value="Genomic_DNA"/>
</dbReference>
<evidence type="ECO:0000256" key="1">
    <source>
        <dbReference type="SAM" id="SignalP"/>
    </source>
</evidence>
<accession>A0ABW7CTJ0</accession>